<feature type="compositionally biased region" description="Basic and acidic residues" evidence="1">
    <location>
        <begin position="21"/>
        <end position="39"/>
    </location>
</feature>
<feature type="region of interest" description="Disordered" evidence="1">
    <location>
        <begin position="1"/>
        <end position="51"/>
    </location>
</feature>
<dbReference type="EMBL" id="JAAWWB010000033">
    <property type="protein sequence ID" value="KAG6743411.1"/>
    <property type="molecule type" value="Genomic_DNA"/>
</dbReference>
<evidence type="ECO:0000313" key="3">
    <source>
        <dbReference type="Proteomes" id="UP000886885"/>
    </source>
</evidence>
<accession>A0A8X7Y2X3</accession>
<dbReference type="Proteomes" id="UP000886885">
    <property type="component" value="Chromosome 17A"/>
</dbReference>
<keyword evidence="3" id="KW-1185">Reference proteome</keyword>
<protein>
    <submittedName>
        <fullName evidence="2">Uncharacterized protein</fullName>
    </submittedName>
</protein>
<proteinExistence type="predicted"/>
<name>A0A8X7Y2X3_POPTO</name>
<comment type="caution">
    <text evidence="2">The sequence shown here is derived from an EMBL/GenBank/DDBJ whole genome shotgun (WGS) entry which is preliminary data.</text>
</comment>
<evidence type="ECO:0000256" key="1">
    <source>
        <dbReference type="SAM" id="MobiDB-lite"/>
    </source>
</evidence>
<organism evidence="2 3">
    <name type="scientific">Populus tomentosa</name>
    <name type="common">Chinese white poplar</name>
    <dbReference type="NCBI Taxonomy" id="118781"/>
    <lineage>
        <taxon>Eukaryota</taxon>
        <taxon>Viridiplantae</taxon>
        <taxon>Streptophyta</taxon>
        <taxon>Embryophyta</taxon>
        <taxon>Tracheophyta</taxon>
        <taxon>Spermatophyta</taxon>
        <taxon>Magnoliopsida</taxon>
        <taxon>eudicotyledons</taxon>
        <taxon>Gunneridae</taxon>
        <taxon>Pentapetalae</taxon>
        <taxon>rosids</taxon>
        <taxon>fabids</taxon>
        <taxon>Malpighiales</taxon>
        <taxon>Salicaceae</taxon>
        <taxon>Saliceae</taxon>
        <taxon>Populus</taxon>
    </lineage>
</organism>
<dbReference type="AlphaFoldDB" id="A0A8X7Y2X3"/>
<evidence type="ECO:0000313" key="2">
    <source>
        <dbReference type="EMBL" id="KAG6743411.1"/>
    </source>
</evidence>
<reference evidence="2" key="1">
    <citation type="journal article" date="2020" name="bioRxiv">
        <title>Hybrid origin of Populus tomentosa Carr. identified through genome sequencing and phylogenomic analysis.</title>
        <authorList>
            <person name="An X."/>
            <person name="Gao K."/>
            <person name="Chen Z."/>
            <person name="Li J."/>
            <person name="Yang X."/>
            <person name="Yang X."/>
            <person name="Zhou J."/>
            <person name="Guo T."/>
            <person name="Zhao T."/>
            <person name="Huang S."/>
            <person name="Miao D."/>
            <person name="Khan W.U."/>
            <person name="Rao P."/>
            <person name="Ye M."/>
            <person name="Lei B."/>
            <person name="Liao W."/>
            <person name="Wang J."/>
            <person name="Ji L."/>
            <person name="Li Y."/>
            <person name="Guo B."/>
            <person name="Mustafa N.S."/>
            <person name="Li S."/>
            <person name="Yun Q."/>
            <person name="Keller S.R."/>
            <person name="Mao J."/>
            <person name="Zhang R."/>
            <person name="Strauss S.H."/>
        </authorList>
    </citation>
    <scope>NUCLEOTIDE SEQUENCE</scope>
    <source>
        <strain evidence="2">GM15</strain>
        <tissue evidence="2">Leaf</tissue>
    </source>
</reference>
<sequence>MHVGIIMPRASSNANGSGGSVEEKQGEIARKHQQGEGKMVHGFSTESRDCGAREDHGHWVETCNVRQYKNRDPQLHQQDKQTHGGLLRFRYFMWSSLVRESAGGCVSAGKCNSGLIAGSEETSWDKKAIAET</sequence>
<gene>
    <name evidence="2" type="ORF">POTOM_054365</name>
</gene>